<keyword evidence="10 13" id="KW-0472">Membrane</keyword>
<evidence type="ECO:0000256" key="5">
    <source>
        <dbReference type="ARBA" id="ARBA00022516"/>
    </source>
</evidence>
<gene>
    <name evidence="14" type="primary">LOC100284318</name>
</gene>
<evidence type="ECO:0007829" key="16">
    <source>
        <dbReference type="PeptideAtlas" id="A0A804QT67"/>
    </source>
</evidence>
<evidence type="ECO:0000313" key="14">
    <source>
        <dbReference type="EnsemblPlants" id="Zm00001eb351400_P004"/>
    </source>
</evidence>
<reference evidence="14" key="2">
    <citation type="submission" date="2019-07" db="EMBL/GenBank/DDBJ databases">
        <authorList>
            <person name="Seetharam A."/>
            <person name="Woodhouse M."/>
            <person name="Cannon E."/>
        </authorList>
    </citation>
    <scope>NUCLEOTIDE SEQUENCE [LARGE SCALE GENOMIC DNA]</scope>
    <source>
        <strain evidence="14">cv. B73</strain>
    </source>
</reference>
<comment type="function">
    <text evidence="13">Catalyzes the third of the four reactions of the long-chain fatty acids elongation cycle. This endoplasmic reticulum-bound enzymatic process, allows the addition of two carbons to the chain of long- and very long-chain fatty acids/VLCFAs per cycle. This enzyme catalyzes the dehydration of the 3-hydroxyacyl-CoA intermediate into trans-2,3-enoyl-CoA, within each cycle of fatty acid elongation. Thereby, it participates to the production of VLCFAs of different chain lengths that are involved in multiple biological processes as precursors of membrane lipids and lipid mediators.</text>
</comment>
<evidence type="ECO:0000256" key="13">
    <source>
        <dbReference type="RuleBase" id="RU363109"/>
    </source>
</evidence>
<keyword evidence="8" id="KW-1133">Transmembrane helix</keyword>
<keyword evidence="7 13" id="KW-0276">Fatty acid metabolism</keyword>
<keyword evidence="6" id="KW-0812">Transmembrane</keyword>
<dbReference type="AlphaFoldDB" id="A0A804QT67"/>
<evidence type="ECO:0000256" key="2">
    <source>
        <dbReference type="ARBA" id="ARBA00005194"/>
    </source>
</evidence>
<comment type="catalytic activity">
    <reaction evidence="13">
        <text>a very-long-chain (3R)-3-hydroxyacyl-CoA = a very-long-chain (2E)-enoyl-CoA + H2O</text>
        <dbReference type="Rhea" id="RHEA:45812"/>
        <dbReference type="ChEBI" id="CHEBI:15377"/>
        <dbReference type="ChEBI" id="CHEBI:83728"/>
        <dbReference type="ChEBI" id="CHEBI:85440"/>
        <dbReference type="EC" id="4.2.1.134"/>
    </reaction>
</comment>
<evidence type="ECO:0000256" key="8">
    <source>
        <dbReference type="ARBA" id="ARBA00022989"/>
    </source>
</evidence>
<dbReference type="GO" id="GO:0030497">
    <property type="term" value="P:fatty acid elongation"/>
    <property type="evidence" value="ECO:0000318"/>
    <property type="project" value="GO_Central"/>
</dbReference>
<dbReference type="Gramene" id="Zm00001eb351400_T004">
    <property type="protein sequence ID" value="Zm00001eb351400_P004"/>
    <property type="gene ID" value="Zm00001eb351400"/>
</dbReference>
<reference evidence="14" key="3">
    <citation type="submission" date="2021-05" db="UniProtKB">
        <authorList>
            <consortium name="EnsemblPlants"/>
        </authorList>
    </citation>
    <scope>IDENTIFICATION</scope>
    <source>
        <strain evidence="14">cv. B73</strain>
    </source>
</reference>
<sequence>MVRLAKFYLVCYNSLQSLGWFVSLLRLLPCLVPPFPVHSAYVVAGDLICFLQTCAILETVHAAIGLVPTAPLLAFLQWGGRIHFILAVVRQIPEVQSSPSVFITFIAWSISEVIRYSHYALTTLKVCPAWLTYLSVDNVPSPPVCEEEGPLLRFLREVLHELPFLSSGCAGALPVPVAEAVPARVQAAQVQAGEGEQEETGLRKSGSAQLSCHLLLSCETLTGHCGFLFWKKIFVSCCLMRRGQLLDYALGSLFVSIALRFMSVLTYIKHI</sequence>
<comment type="pathway">
    <text evidence="2 13">Lipid metabolism; fatty acid biosynthesis.</text>
</comment>
<dbReference type="EC" id="4.2.1.134" evidence="4 13"/>
<keyword evidence="9 13" id="KW-0443">Lipid metabolism</keyword>
<keyword evidence="16" id="KW-1267">Proteomics identification</keyword>
<dbReference type="InterPro" id="IPR007482">
    <property type="entry name" value="Tyr_Pase-like_PTPLA"/>
</dbReference>
<evidence type="ECO:0000256" key="6">
    <source>
        <dbReference type="ARBA" id="ARBA00022692"/>
    </source>
</evidence>
<keyword evidence="15" id="KW-1185">Reference proteome</keyword>
<comment type="subcellular location">
    <subcellularLocation>
        <location evidence="13">Endoplasmic reticulum membrane</location>
        <topology evidence="13">Multi-pass membrane protein</topology>
    </subcellularLocation>
    <subcellularLocation>
        <location evidence="1">Membrane</location>
        <topology evidence="1">Multi-pass membrane protein</topology>
    </subcellularLocation>
</comment>
<keyword evidence="12 13" id="KW-0456">Lyase</keyword>
<accession>A0A804QT67</accession>
<dbReference type="OrthoDB" id="46988at2759"/>
<dbReference type="GO" id="GO:0030148">
    <property type="term" value="P:sphingolipid biosynthetic process"/>
    <property type="evidence" value="ECO:0000318"/>
    <property type="project" value="GO_Central"/>
</dbReference>
<dbReference type="GO" id="GO:0005789">
    <property type="term" value="C:endoplasmic reticulum membrane"/>
    <property type="evidence" value="ECO:0000318"/>
    <property type="project" value="GO_Central"/>
</dbReference>
<proteinExistence type="evidence at protein level"/>
<name>A0A804QT67_MAIZE</name>
<evidence type="ECO:0000256" key="11">
    <source>
        <dbReference type="ARBA" id="ARBA00023160"/>
    </source>
</evidence>
<evidence type="ECO:0000256" key="1">
    <source>
        <dbReference type="ARBA" id="ARBA00004141"/>
    </source>
</evidence>
<dbReference type="Pfam" id="PF04387">
    <property type="entry name" value="PTPLA"/>
    <property type="match status" value="1"/>
</dbReference>
<dbReference type="EnsemblPlants" id="Zm00001eb351400_T004">
    <property type="protein sequence ID" value="Zm00001eb351400_P004"/>
    <property type="gene ID" value="Zm00001eb351400"/>
</dbReference>
<dbReference type="GO" id="GO:0018812">
    <property type="term" value="F:3-hydroxyacyl-CoA dehydratase activity"/>
    <property type="evidence" value="ECO:0000318"/>
    <property type="project" value="GO_Central"/>
</dbReference>
<organism evidence="14 15">
    <name type="scientific">Zea mays</name>
    <name type="common">Maize</name>
    <dbReference type="NCBI Taxonomy" id="4577"/>
    <lineage>
        <taxon>Eukaryota</taxon>
        <taxon>Viridiplantae</taxon>
        <taxon>Streptophyta</taxon>
        <taxon>Embryophyta</taxon>
        <taxon>Tracheophyta</taxon>
        <taxon>Spermatophyta</taxon>
        <taxon>Magnoliopsida</taxon>
        <taxon>Liliopsida</taxon>
        <taxon>Poales</taxon>
        <taxon>Poaceae</taxon>
        <taxon>PACMAD clade</taxon>
        <taxon>Panicoideae</taxon>
        <taxon>Andropogonodae</taxon>
        <taxon>Andropogoneae</taxon>
        <taxon>Tripsacinae</taxon>
        <taxon>Zea</taxon>
    </lineage>
</organism>
<keyword evidence="11 13" id="KW-0275">Fatty acid biosynthesis</keyword>
<dbReference type="PANTHER" id="PTHR11035:SF35">
    <property type="entry name" value="VERY-LONG-CHAIN (3R)-3-HYDROXYACYL-COA DEHYDRATASE"/>
    <property type="match status" value="1"/>
</dbReference>
<evidence type="ECO:0000256" key="10">
    <source>
        <dbReference type="ARBA" id="ARBA00023136"/>
    </source>
</evidence>
<keyword evidence="5 13" id="KW-0444">Lipid biosynthesis</keyword>
<keyword evidence="13" id="KW-0256">Endoplasmic reticulum</keyword>
<dbReference type="GO" id="GO:0042761">
    <property type="term" value="P:very long-chain fatty acid biosynthetic process"/>
    <property type="evidence" value="ECO:0000318"/>
    <property type="project" value="GO_Central"/>
</dbReference>
<evidence type="ECO:0000256" key="12">
    <source>
        <dbReference type="ARBA" id="ARBA00023239"/>
    </source>
</evidence>
<protein>
    <recommendedName>
        <fullName evidence="4 13">Very-long-chain (3R)-3-hydroxyacyl-CoA dehydratase</fullName>
        <ecNumber evidence="4 13">4.2.1.134</ecNumber>
    </recommendedName>
</protein>
<evidence type="ECO:0000256" key="3">
    <source>
        <dbReference type="ARBA" id="ARBA00007811"/>
    </source>
</evidence>
<evidence type="ECO:0000256" key="4">
    <source>
        <dbReference type="ARBA" id="ARBA00013122"/>
    </source>
</evidence>
<dbReference type="Proteomes" id="UP000007305">
    <property type="component" value="Chromosome 8"/>
</dbReference>
<evidence type="ECO:0000256" key="7">
    <source>
        <dbReference type="ARBA" id="ARBA00022832"/>
    </source>
</evidence>
<dbReference type="UniPathway" id="UPA00094"/>
<dbReference type="GO" id="GO:0102158">
    <property type="term" value="F:very-long-chain (3R)-3-hydroxyacyl-CoA dehydratase activity"/>
    <property type="evidence" value="ECO:0007669"/>
    <property type="project" value="UniProtKB-EC"/>
</dbReference>
<dbReference type="PANTHER" id="PTHR11035">
    <property type="entry name" value="VERY-LONG-CHAIN (3R)-3-HYDROXYACYL-COA DEHYDRATASE"/>
    <property type="match status" value="1"/>
</dbReference>
<dbReference type="InParanoid" id="A0A804QT67"/>
<evidence type="ECO:0000313" key="15">
    <source>
        <dbReference type="Proteomes" id="UP000007305"/>
    </source>
</evidence>
<evidence type="ECO:0000256" key="9">
    <source>
        <dbReference type="ARBA" id="ARBA00023098"/>
    </source>
</evidence>
<reference evidence="15" key="1">
    <citation type="journal article" date="2009" name="Science">
        <title>The B73 maize genome: complexity, diversity, and dynamics.</title>
        <authorList>
            <person name="Schnable P.S."/>
            <person name="Ware D."/>
            <person name="Fulton R.S."/>
            <person name="Stein J.C."/>
            <person name="Wei F."/>
            <person name="Pasternak S."/>
            <person name="Liang C."/>
            <person name="Zhang J."/>
            <person name="Fulton L."/>
            <person name="Graves T.A."/>
            <person name="Minx P."/>
            <person name="Reily A.D."/>
            <person name="Courtney L."/>
            <person name="Kruchowski S.S."/>
            <person name="Tomlinson C."/>
            <person name="Strong C."/>
            <person name="Delehaunty K."/>
            <person name="Fronick C."/>
            <person name="Courtney B."/>
            <person name="Rock S.M."/>
            <person name="Belter E."/>
            <person name="Du F."/>
            <person name="Kim K."/>
            <person name="Abbott R.M."/>
            <person name="Cotton M."/>
            <person name="Levy A."/>
            <person name="Marchetto P."/>
            <person name="Ochoa K."/>
            <person name="Jackson S.M."/>
            <person name="Gillam B."/>
            <person name="Chen W."/>
            <person name="Yan L."/>
            <person name="Higginbotham J."/>
            <person name="Cardenas M."/>
            <person name="Waligorski J."/>
            <person name="Applebaum E."/>
            <person name="Phelps L."/>
            <person name="Falcone J."/>
            <person name="Kanchi K."/>
            <person name="Thane T."/>
            <person name="Scimone A."/>
            <person name="Thane N."/>
            <person name="Henke J."/>
            <person name="Wang T."/>
            <person name="Ruppert J."/>
            <person name="Shah N."/>
            <person name="Rotter K."/>
            <person name="Hodges J."/>
            <person name="Ingenthron E."/>
            <person name="Cordes M."/>
            <person name="Kohlberg S."/>
            <person name="Sgro J."/>
            <person name="Delgado B."/>
            <person name="Mead K."/>
            <person name="Chinwalla A."/>
            <person name="Leonard S."/>
            <person name="Crouse K."/>
            <person name="Collura K."/>
            <person name="Kudrna D."/>
            <person name="Currie J."/>
            <person name="He R."/>
            <person name="Angelova A."/>
            <person name="Rajasekar S."/>
            <person name="Mueller T."/>
            <person name="Lomeli R."/>
            <person name="Scara G."/>
            <person name="Ko A."/>
            <person name="Delaney K."/>
            <person name="Wissotski M."/>
            <person name="Lopez G."/>
            <person name="Campos D."/>
            <person name="Braidotti M."/>
            <person name="Ashley E."/>
            <person name="Golser W."/>
            <person name="Kim H."/>
            <person name="Lee S."/>
            <person name="Lin J."/>
            <person name="Dujmic Z."/>
            <person name="Kim W."/>
            <person name="Talag J."/>
            <person name="Zuccolo A."/>
            <person name="Fan C."/>
            <person name="Sebastian A."/>
            <person name="Kramer M."/>
            <person name="Spiegel L."/>
            <person name="Nascimento L."/>
            <person name="Zutavern T."/>
            <person name="Miller B."/>
            <person name="Ambroise C."/>
            <person name="Muller S."/>
            <person name="Spooner W."/>
            <person name="Narechania A."/>
            <person name="Ren L."/>
            <person name="Wei S."/>
            <person name="Kumari S."/>
            <person name="Faga B."/>
            <person name="Levy M.J."/>
            <person name="McMahan L."/>
            <person name="Van Buren P."/>
            <person name="Vaughn M.W."/>
            <person name="Ying K."/>
            <person name="Yeh C.-T."/>
            <person name="Emrich S.J."/>
            <person name="Jia Y."/>
            <person name="Kalyanaraman A."/>
            <person name="Hsia A.-P."/>
            <person name="Barbazuk W.B."/>
            <person name="Baucom R.S."/>
            <person name="Brutnell T.P."/>
            <person name="Carpita N.C."/>
            <person name="Chaparro C."/>
            <person name="Chia J.-M."/>
            <person name="Deragon J.-M."/>
            <person name="Estill J.C."/>
            <person name="Fu Y."/>
            <person name="Jeddeloh J.A."/>
            <person name="Han Y."/>
            <person name="Lee H."/>
            <person name="Li P."/>
            <person name="Lisch D.R."/>
            <person name="Liu S."/>
            <person name="Liu Z."/>
            <person name="Nagel D.H."/>
            <person name="McCann M.C."/>
            <person name="SanMiguel P."/>
            <person name="Myers A.M."/>
            <person name="Nettleton D."/>
            <person name="Nguyen J."/>
            <person name="Penning B.W."/>
            <person name="Ponnala L."/>
            <person name="Schneider K.L."/>
            <person name="Schwartz D.C."/>
            <person name="Sharma A."/>
            <person name="Soderlund C."/>
            <person name="Springer N.M."/>
            <person name="Sun Q."/>
            <person name="Wang H."/>
            <person name="Waterman M."/>
            <person name="Westerman R."/>
            <person name="Wolfgruber T.K."/>
            <person name="Yang L."/>
            <person name="Yu Y."/>
            <person name="Zhang L."/>
            <person name="Zhou S."/>
            <person name="Zhu Q."/>
            <person name="Bennetzen J.L."/>
            <person name="Dawe R.K."/>
            <person name="Jiang J."/>
            <person name="Jiang N."/>
            <person name="Presting G.G."/>
            <person name="Wessler S.R."/>
            <person name="Aluru S."/>
            <person name="Martienssen R.A."/>
            <person name="Clifton S.W."/>
            <person name="McCombie W.R."/>
            <person name="Wing R.A."/>
            <person name="Wilson R.K."/>
        </authorList>
    </citation>
    <scope>NUCLEOTIDE SEQUENCE [LARGE SCALE GENOMIC DNA]</scope>
    <source>
        <strain evidence="15">cv. B73</strain>
    </source>
</reference>
<comment type="similarity">
    <text evidence="3 13">Belongs to the very long-chain fatty acids dehydratase HACD family.</text>
</comment>